<dbReference type="SUPFAM" id="SSF49299">
    <property type="entry name" value="PKD domain"/>
    <property type="match status" value="1"/>
</dbReference>
<evidence type="ECO:0000313" key="4">
    <source>
        <dbReference type="Proteomes" id="UP000593765"/>
    </source>
</evidence>
<proteinExistence type="predicted"/>
<protein>
    <submittedName>
        <fullName evidence="3">PKD domain-containing protein</fullName>
    </submittedName>
</protein>
<dbReference type="SMART" id="SM00089">
    <property type="entry name" value="PKD"/>
    <property type="match status" value="1"/>
</dbReference>
<organism evidence="3 4">
    <name type="scientific">Humisphaera borealis</name>
    <dbReference type="NCBI Taxonomy" id="2807512"/>
    <lineage>
        <taxon>Bacteria</taxon>
        <taxon>Pseudomonadati</taxon>
        <taxon>Planctomycetota</taxon>
        <taxon>Phycisphaerae</taxon>
        <taxon>Tepidisphaerales</taxon>
        <taxon>Tepidisphaeraceae</taxon>
        <taxon>Humisphaera</taxon>
    </lineage>
</organism>
<dbReference type="InterPro" id="IPR035986">
    <property type="entry name" value="PKD_dom_sf"/>
</dbReference>
<dbReference type="InterPro" id="IPR013783">
    <property type="entry name" value="Ig-like_fold"/>
</dbReference>
<dbReference type="InterPro" id="IPR000601">
    <property type="entry name" value="PKD_dom"/>
</dbReference>
<dbReference type="PROSITE" id="PS50093">
    <property type="entry name" value="PKD"/>
    <property type="match status" value="1"/>
</dbReference>
<dbReference type="InterPro" id="IPR011050">
    <property type="entry name" value="Pectin_lyase_fold/virulence"/>
</dbReference>
<dbReference type="Proteomes" id="UP000593765">
    <property type="component" value="Chromosome"/>
</dbReference>
<gene>
    <name evidence="3" type="ORF">IPV69_17250</name>
</gene>
<dbReference type="SUPFAM" id="SSF51126">
    <property type="entry name" value="Pectin lyase-like"/>
    <property type="match status" value="1"/>
</dbReference>
<accession>A0A7M2WR20</accession>
<evidence type="ECO:0000313" key="3">
    <source>
        <dbReference type="EMBL" id="QOV88005.1"/>
    </source>
</evidence>
<dbReference type="EMBL" id="CP063458">
    <property type="protein sequence ID" value="QOV88005.1"/>
    <property type="molecule type" value="Genomic_DNA"/>
</dbReference>
<dbReference type="Pfam" id="PF18911">
    <property type="entry name" value="PKD_4"/>
    <property type="match status" value="1"/>
</dbReference>
<evidence type="ECO:0000259" key="2">
    <source>
        <dbReference type="PROSITE" id="PS50093"/>
    </source>
</evidence>
<dbReference type="KEGG" id="hbs:IPV69_17250"/>
<dbReference type="CDD" id="cd00146">
    <property type="entry name" value="PKD"/>
    <property type="match status" value="1"/>
</dbReference>
<dbReference type="InterPro" id="IPR012334">
    <property type="entry name" value="Pectin_lyas_fold"/>
</dbReference>
<keyword evidence="4" id="KW-1185">Reference proteome</keyword>
<dbReference type="InterPro" id="IPR006626">
    <property type="entry name" value="PbH1"/>
</dbReference>
<feature type="domain" description="PKD" evidence="2">
    <location>
        <begin position="303"/>
        <end position="367"/>
    </location>
</feature>
<evidence type="ECO:0000256" key="1">
    <source>
        <dbReference type="SAM" id="MobiDB-lite"/>
    </source>
</evidence>
<name>A0A7M2WR20_9BACT</name>
<dbReference type="InterPro" id="IPR022409">
    <property type="entry name" value="PKD/Chitinase_dom"/>
</dbReference>
<dbReference type="RefSeq" id="WP_206290967.1">
    <property type="nucleotide sequence ID" value="NZ_CP063458.1"/>
</dbReference>
<sequence>MAAQPLVQLANAATDQTISAMTDGMTIDTGVVGTALSITAQPAGKAGSVVFKLDGKTVSTETYAPYSIAGDANGNLNAWTPTTGKHTLQVQQFAAANGKGTLQGQRTVAFTVVSSQGSGIPSSGSGGNIKLDLINARTDKAVFELTGSTTIDIAKVGNQLSVEAIPPAGSQSVVFKLDGKTLRTESAAPFAIGGDNGRRDFYSWTPSGGQHTLEAIAYGKINAQGVIVGRKSVTVNVVNGGVTSPPASPPPPITGNEDDNTPSPGGPLNGNSPQAVLKLVGGASGVAGMPVVVNAVDSIVPNSPLFAKYQWDFGDPTGGYNRLPGWTAGHIYDNPGTYTVRLTVTDANGKSSTATQSINVAADTRRTVYVDAASGSDNNPGTITAPIRSFDRASDFATNNVKILFKRGQSWNTNYWMSITGDNVYVGAYGSGANPVLNVVSNKTAIQTFGGSDRTVIENLTFDSPYKAGNLANKVGVNGIFAGGTNLAIRGCTFLNVDDGVNANQQPRGFIFQDNDAPLLTGVRGYMLWAEGQDIVILGNSAANSTREHNLRIKDGDRLLVAYNSFTNISRESIDKQDIRKGTIQMQRGSWAYIYGNSVKDGPMRIGPRGEATEPASTRTSWVVVDNNKISNYQLDLYPGATNVMIRNNVFNNSAQAAIGVNPSDPQGRPLSNIHILNNTGYNYATTGRFLRVEGGLQPDSITLGENTYIAPNLHVGSDNTAGVSIAANNLSGFKAIFNNVWPIAADTIKYAEGGIMWVSPGYTGQSGYKDAREWLAYPEVTGDVFRN</sequence>
<dbReference type="Gene3D" id="2.60.40.10">
    <property type="entry name" value="Immunoglobulins"/>
    <property type="match status" value="3"/>
</dbReference>
<dbReference type="SMART" id="SM00710">
    <property type="entry name" value="PbH1"/>
    <property type="match status" value="5"/>
</dbReference>
<dbReference type="Gene3D" id="2.160.20.10">
    <property type="entry name" value="Single-stranded right-handed beta-helix, Pectin lyase-like"/>
    <property type="match status" value="1"/>
</dbReference>
<feature type="region of interest" description="Disordered" evidence="1">
    <location>
        <begin position="239"/>
        <end position="273"/>
    </location>
</feature>
<reference evidence="3 4" key="1">
    <citation type="submission" date="2020-10" db="EMBL/GenBank/DDBJ databases">
        <title>Wide distribution of Phycisphaera-like planctomycetes from WD2101 soil group in peatlands and genome analysis of the first cultivated representative.</title>
        <authorList>
            <person name="Dedysh S.N."/>
            <person name="Beletsky A.V."/>
            <person name="Ivanova A."/>
            <person name="Kulichevskaya I.S."/>
            <person name="Suzina N.E."/>
            <person name="Philippov D.A."/>
            <person name="Rakitin A.L."/>
            <person name="Mardanov A.V."/>
            <person name="Ravin N.V."/>
        </authorList>
    </citation>
    <scope>NUCLEOTIDE SEQUENCE [LARGE SCALE GENOMIC DNA]</scope>
    <source>
        <strain evidence="3 4">M1803</strain>
    </source>
</reference>
<dbReference type="AlphaFoldDB" id="A0A7M2WR20"/>